<keyword evidence="1" id="KW-0812">Transmembrane</keyword>
<gene>
    <name evidence="2" type="ORF">GA0070213_103157</name>
</gene>
<protein>
    <submittedName>
        <fullName evidence="2">Uncharacterized protein</fullName>
    </submittedName>
</protein>
<feature type="transmembrane region" description="Helical" evidence="1">
    <location>
        <begin position="59"/>
        <end position="78"/>
    </location>
</feature>
<dbReference type="EMBL" id="FMDM01000003">
    <property type="protein sequence ID" value="SCG45738.1"/>
    <property type="molecule type" value="Genomic_DNA"/>
</dbReference>
<organism evidence="2 3">
    <name type="scientific">Micromonospora humi</name>
    <dbReference type="NCBI Taxonomy" id="745366"/>
    <lineage>
        <taxon>Bacteria</taxon>
        <taxon>Bacillati</taxon>
        <taxon>Actinomycetota</taxon>
        <taxon>Actinomycetes</taxon>
        <taxon>Micromonosporales</taxon>
        <taxon>Micromonosporaceae</taxon>
        <taxon>Micromonospora</taxon>
    </lineage>
</organism>
<reference evidence="3" key="1">
    <citation type="submission" date="2016-06" db="EMBL/GenBank/DDBJ databases">
        <authorList>
            <person name="Varghese N."/>
            <person name="Submissions Spin"/>
        </authorList>
    </citation>
    <scope>NUCLEOTIDE SEQUENCE [LARGE SCALE GENOMIC DNA]</scope>
    <source>
        <strain evidence="3">DSM 45647</strain>
    </source>
</reference>
<keyword evidence="1" id="KW-0472">Membrane</keyword>
<evidence type="ECO:0000256" key="1">
    <source>
        <dbReference type="SAM" id="Phobius"/>
    </source>
</evidence>
<evidence type="ECO:0000313" key="2">
    <source>
        <dbReference type="EMBL" id="SCG45738.1"/>
    </source>
</evidence>
<feature type="transmembrane region" description="Helical" evidence="1">
    <location>
        <begin position="90"/>
        <end position="111"/>
    </location>
</feature>
<dbReference type="Proteomes" id="UP000199360">
    <property type="component" value="Unassembled WGS sequence"/>
</dbReference>
<sequence length="372" mass="41871">MGFCHVLSLPPKGPQSGHCFVLANSRSLGDSAFPSNCRKFCERGQVEVTDQQNKLRQTLSRYAVGLAGLVTIVGGAVLAGRDGTLTLDELLSAIGLNLIASVIFAVTFFLLSTRVQEQILLDVVREHNSELRGELVRTMGGHYDRFLPVAVYPPSDEFNPRFNEAISNSLASTNLYAFRGVSAKYVAARLRRSPHTPQQVKIAMLDPRATKAVWRAASDRQRREAPNPVDEELFHRIEDEVLMSIVALFDCRHICPIDIALSAATGTTRIEIFDDFVYGSWYRHPEAEEFNFPETFCFRAGSFFYEYQRLELFRRLEIAEEKISFDSGTPEGELLSTLGSVARREVSTEDVAGWREKYAIYMGSFAEHLRRI</sequence>
<accession>A0A1C5HI99</accession>
<evidence type="ECO:0000313" key="3">
    <source>
        <dbReference type="Proteomes" id="UP000199360"/>
    </source>
</evidence>
<keyword evidence="3" id="KW-1185">Reference proteome</keyword>
<name>A0A1C5HI99_9ACTN</name>
<dbReference type="AlphaFoldDB" id="A0A1C5HI99"/>
<keyword evidence="1" id="KW-1133">Transmembrane helix</keyword>
<proteinExistence type="predicted"/>